<evidence type="ECO:0000313" key="17">
    <source>
        <dbReference type="EMBL" id="EWH12877.1"/>
    </source>
</evidence>
<dbReference type="InterPro" id="IPR004619">
    <property type="entry name" value="Type_III_PanK"/>
</dbReference>
<evidence type="ECO:0000256" key="4">
    <source>
        <dbReference type="ARBA" id="ARBA00005225"/>
    </source>
</evidence>
<organism evidence="17 18">
    <name type="scientific">Cellulophaga geojensis KL-A</name>
    <dbReference type="NCBI Taxonomy" id="1328323"/>
    <lineage>
        <taxon>Bacteria</taxon>
        <taxon>Pseudomonadati</taxon>
        <taxon>Bacteroidota</taxon>
        <taxon>Flavobacteriia</taxon>
        <taxon>Flavobacteriales</taxon>
        <taxon>Flavobacteriaceae</taxon>
        <taxon>Cellulophaga</taxon>
    </lineage>
</organism>
<evidence type="ECO:0000256" key="11">
    <source>
        <dbReference type="ARBA" id="ARBA00022840"/>
    </source>
</evidence>
<dbReference type="InterPro" id="IPR043129">
    <property type="entry name" value="ATPase_NBD"/>
</dbReference>
<evidence type="ECO:0000256" key="1">
    <source>
        <dbReference type="ARBA" id="ARBA00001206"/>
    </source>
</evidence>
<feature type="binding site" evidence="16">
    <location>
        <position position="172"/>
    </location>
    <ligand>
        <name>substrate</name>
    </ligand>
</feature>
<keyword evidence="16" id="KW-0479">Metal-binding</keyword>
<comment type="caution">
    <text evidence="17">The sequence shown here is derived from an EMBL/GenBank/DDBJ whole genome shotgun (WGS) entry which is preliminary data.</text>
</comment>
<evidence type="ECO:0000256" key="16">
    <source>
        <dbReference type="HAMAP-Rule" id="MF_01274"/>
    </source>
</evidence>
<comment type="cofactor">
    <cofactor evidence="16">
        <name>NH4(+)</name>
        <dbReference type="ChEBI" id="CHEBI:28938"/>
    </cofactor>
    <cofactor evidence="16">
        <name>K(+)</name>
        <dbReference type="ChEBI" id="CHEBI:29103"/>
    </cofactor>
    <text evidence="16">A monovalent cation. Ammonium or potassium.</text>
</comment>
<dbReference type="Proteomes" id="UP000019275">
    <property type="component" value="Unassembled WGS sequence"/>
</dbReference>
<evidence type="ECO:0000256" key="7">
    <source>
        <dbReference type="ARBA" id="ARBA00022490"/>
    </source>
</evidence>
<comment type="function">
    <text evidence="16">Catalyzes the phosphorylation of pantothenate (Pan), the first step in CoA biosynthesis.</text>
</comment>
<dbReference type="SUPFAM" id="SSF53067">
    <property type="entry name" value="Actin-like ATPase domain"/>
    <property type="match status" value="2"/>
</dbReference>
<evidence type="ECO:0000256" key="8">
    <source>
        <dbReference type="ARBA" id="ARBA00022679"/>
    </source>
</evidence>
<accession>A0ABN0RM07</accession>
<sequence>MNLIVDAGNTSVKLAVYKGKQLVFSDAVVLKNFLDLVKETFLAYPDIKDAIVSSVGFLGEEEVTKLAVYCNVHTLSALTKIPFKNLYSTPKTLGVDRIALATAAFYNNASENTLVIDAGTCVTYDFIDKNGAYLGGAISPGVAMRFKAMHNQTAKLPLLDKNGEIELIGNSTTSCMKSGVINGICLEIDGVIKEYKVRFADLTVILTGGDAHFLSKRLKNTIFAHSNFLLDGLNYLLEYNKD</sequence>
<comment type="subunit">
    <text evidence="5 16">Homodimer.</text>
</comment>
<dbReference type="HAMAP" id="MF_01274">
    <property type="entry name" value="Pantothen_kinase_3"/>
    <property type="match status" value="1"/>
</dbReference>
<evidence type="ECO:0000256" key="10">
    <source>
        <dbReference type="ARBA" id="ARBA00022777"/>
    </source>
</evidence>
<dbReference type="GO" id="GO:0004594">
    <property type="term" value="F:pantothenate kinase activity"/>
    <property type="evidence" value="ECO:0007669"/>
    <property type="project" value="UniProtKB-EC"/>
</dbReference>
<comment type="similarity">
    <text evidence="14 16">Belongs to the type III pantothenate kinase family.</text>
</comment>
<evidence type="ECO:0000256" key="3">
    <source>
        <dbReference type="ARBA" id="ARBA00004496"/>
    </source>
</evidence>
<keyword evidence="12 16" id="KW-0630">Potassium</keyword>
<dbReference type="Gene3D" id="3.30.420.40">
    <property type="match status" value="2"/>
</dbReference>
<feature type="binding site" evidence="16">
    <location>
        <position position="117"/>
    </location>
    <ligand>
        <name>K(+)</name>
        <dbReference type="ChEBI" id="CHEBI:29103"/>
    </ligand>
</feature>
<feature type="binding site" evidence="16">
    <location>
        <position position="87"/>
    </location>
    <ligand>
        <name>substrate</name>
    </ligand>
</feature>
<dbReference type="RefSeq" id="WP_013620382.1">
    <property type="nucleotide sequence ID" value="NZ_ARZX01000016.1"/>
</dbReference>
<feature type="active site" description="Proton acceptor" evidence="16">
    <location>
        <position position="96"/>
    </location>
</feature>
<evidence type="ECO:0000256" key="9">
    <source>
        <dbReference type="ARBA" id="ARBA00022741"/>
    </source>
</evidence>
<dbReference type="PANTHER" id="PTHR34265:SF1">
    <property type="entry name" value="TYPE III PANTOTHENATE KINASE"/>
    <property type="match status" value="1"/>
</dbReference>
<dbReference type="Pfam" id="PF03309">
    <property type="entry name" value="Pan_kinase"/>
    <property type="match status" value="1"/>
</dbReference>
<evidence type="ECO:0000256" key="5">
    <source>
        <dbReference type="ARBA" id="ARBA00011738"/>
    </source>
</evidence>
<name>A0ABN0RM07_9FLAO</name>
<evidence type="ECO:0000256" key="13">
    <source>
        <dbReference type="ARBA" id="ARBA00022993"/>
    </source>
</evidence>
<keyword evidence="10 16" id="KW-0418">Kinase</keyword>
<protein>
    <recommendedName>
        <fullName evidence="15 16">Type III pantothenate kinase</fullName>
        <ecNumber evidence="6 16">2.7.1.33</ecNumber>
    </recommendedName>
    <alternativeName>
        <fullName evidence="16">PanK-III</fullName>
    </alternativeName>
    <alternativeName>
        <fullName evidence="16">Pantothenic acid kinase</fullName>
    </alternativeName>
</protein>
<comment type="cofactor">
    <cofactor evidence="2">
        <name>K(+)</name>
        <dbReference type="ChEBI" id="CHEBI:29103"/>
    </cofactor>
</comment>
<keyword evidence="18" id="KW-1185">Reference proteome</keyword>
<feature type="binding site" evidence="16">
    <location>
        <begin position="6"/>
        <end position="13"/>
    </location>
    <ligand>
        <name>ATP</name>
        <dbReference type="ChEBI" id="CHEBI:30616"/>
    </ligand>
</feature>
<evidence type="ECO:0000256" key="2">
    <source>
        <dbReference type="ARBA" id="ARBA00001958"/>
    </source>
</evidence>
<evidence type="ECO:0000256" key="12">
    <source>
        <dbReference type="ARBA" id="ARBA00022958"/>
    </source>
</evidence>
<keyword evidence="13 16" id="KW-0173">Coenzyme A biosynthesis</keyword>
<comment type="subcellular location">
    <subcellularLocation>
        <location evidence="3 16">Cytoplasm</location>
    </subcellularLocation>
</comment>
<keyword evidence="11 16" id="KW-0067">ATP-binding</keyword>
<proteinExistence type="inferred from homology"/>
<evidence type="ECO:0000256" key="15">
    <source>
        <dbReference type="ARBA" id="ARBA00040883"/>
    </source>
</evidence>
<dbReference type="NCBIfam" id="TIGR00671">
    <property type="entry name" value="baf"/>
    <property type="match status" value="1"/>
</dbReference>
<comment type="pathway">
    <text evidence="4 16">Cofactor biosynthesis; coenzyme A biosynthesis; CoA from (R)-pantothenate: step 1/5.</text>
</comment>
<keyword evidence="9 16" id="KW-0547">Nucleotide-binding</keyword>
<dbReference type="PANTHER" id="PTHR34265">
    <property type="entry name" value="TYPE III PANTOTHENATE KINASE"/>
    <property type="match status" value="1"/>
</dbReference>
<reference evidence="17 18" key="1">
    <citation type="journal article" date="2014" name="Genome Announc.">
        <title>Draft Genome Sequence of the Carrageenan-Degrading Bacterium Cellulophaga sp. Strain KL-A, Isolated from Decaying Marine Algae.</title>
        <authorList>
            <person name="Shan D."/>
            <person name="Ying J."/>
            <person name="Li X."/>
            <person name="Gao Z."/>
            <person name="Wei G."/>
            <person name="Shao Z."/>
        </authorList>
    </citation>
    <scope>NUCLEOTIDE SEQUENCE [LARGE SCALE GENOMIC DNA]</scope>
    <source>
        <strain evidence="17 18">KL-A</strain>
    </source>
</reference>
<gene>
    <name evidence="16" type="primary">coaX</name>
    <name evidence="17" type="ORF">KLA_12017</name>
</gene>
<comment type="catalytic activity">
    <reaction evidence="1 16">
        <text>(R)-pantothenate + ATP = (R)-4'-phosphopantothenate + ADP + H(+)</text>
        <dbReference type="Rhea" id="RHEA:16373"/>
        <dbReference type="ChEBI" id="CHEBI:10986"/>
        <dbReference type="ChEBI" id="CHEBI:15378"/>
        <dbReference type="ChEBI" id="CHEBI:29032"/>
        <dbReference type="ChEBI" id="CHEBI:30616"/>
        <dbReference type="ChEBI" id="CHEBI:456216"/>
        <dbReference type="EC" id="2.7.1.33"/>
    </reaction>
</comment>
<feature type="binding site" evidence="16">
    <location>
        <position position="120"/>
    </location>
    <ligand>
        <name>ATP</name>
        <dbReference type="ChEBI" id="CHEBI:30616"/>
    </ligand>
</feature>
<evidence type="ECO:0000256" key="14">
    <source>
        <dbReference type="ARBA" id="ARBA00038036"/>
    </source>
</evidence>
<dbReference type="EMBL" id="ARZX01000016">
    <property type="protein sequence ID" value="EWH12877.1"/>
    <property type="molecule type" value="Genomic_DNA"/>
</dbReference>
<keyword evidence="8 16" id="KW-0808">Transferase</keyword>
<keyword evidence="7 16" id="KW-0963">Cytoplasm</keyword>
<dbReference type="EC" id="2.7.1.33" evidence="6 16"/>
<feature type="binding site" evidence="16">
    <location>
        <begin position="94"/>
        <end position="97"/>
    </location>
    <ligand>
        <name>substrate</name>
    </ligand>
</feature>
<evidence type="ECO:0000313" key="18">
    <source>
        <dbReference type="Proteomes" id="UP000019275"/>
    </source>
</evidence>
<dbReference type="NCBIfam" id="NF009853">
    <property type="entry name" value="PRK13320.1-5"/>
    <property type="match status" value="1"/>
</dbReference>
<dbReference type="CDD" id="cd24015">
    <property type="entry name" value="ASKHA_NBD_PanK-III"/>
    <property type="match status" value="1"/>
</dbReference>
<evidence type="ECO:0000256" key="6">
    <source>
        <dbReference type="ARBA" id="ARBA00012102"/>
    </source>
</evidence>